<accession>A0A8X6IX29</accession>
<dbReference type="EMBL" id="BMAO01025460">
    <property type="protein sequence ID" value="GFR02783.1"/>
    <property type="molecule type" value="Genomic_DNA"/>
</dbReference>
<dbReference type="Proteomes" id="UP000887116">
    <property type="component" value="Unassembled WGS sequence"/>
</dbReference>
<gene>
    <name evidence="1" type="ORF">TNCT_732931</name>
</gene>
<dbReference type="AlphaFoldDB" id="A0A8X6IX29"/>
<protein>
    <submittedName>
        <fullName evidence="1">Uncharacterized protein</fullName>
    </submittedName>
</protein>
<name>A0A8X6IX29_TRICU</name>
<organism evidence="1 2">
    <name type="scientific">Trichonephila clavata</name>
    <name type="common">Joro spider</name>
    <name type="synonym">Nephila clavata</name>
    <dbReference type="NCBI Taxonomy" id="2740835"/>
    <lineage>
        <taxon>Eukaryota</taxon>
        <taxon>Metazoa</taxon>
        <taxon>Ecdysozoa</taxon>
        <taxon>Arthropoda</taxon>
        <taxon>Chelicerata</taxon>
        <taxon>Arachnida</taxon>
        <taxon>Araneae</taxon>
        <taxon>Araneomorphae</taxon>
        <taxon>Entelegynae</taxon>
        <taxon>Araneoidea</taxon>
        <taxon>Nephilidae</taxon>
        <taxon>Trichonephila</taxon>
    </lineage>
</organism>
<reference evidence="1" key="1">
    <citation type="submission" date="2020-07" db="EMBL/GenBank/DDBJ databases">
        <title>Multicomponent nature underlies the extraordinary mechanical properties of spider dragline silk.</title>
        <authorList>
            <person name="Kono N."/>
            <person name="Nakamura H."/>
            <person name="Mori M."/>
            <person name="Yoshida Y."/>
            <person name="Ohtoshi R."/>
            <person name="Malay A.D."/>
            <person name="Moran D.A.P."/>
            <person name="Tomita M."/>
            <person name="Numata K."/>
            <person name="Arakawa K."/>
        </authorList>
    </citation>
    <scope>NUCLEOTIDE SEQUENCE</scope>
</reference>
<keyword evidence="2" id="KW-1185">Reference proteome</keyword>
<evidence type="ECO:0000313" key="1">
    <source>
        <dbReference type="EMBL" id="GFR02783.1"/>
    </source>
</evidence>
<sequence>MGISIHAPTEPTRFDAHGVNKTLDIALAKGLHTIAATSISELTSDHNPQPVYSTTSKATRFEEEVRFSILRKIRSSPDVSVTSPAHSSLSAGVLTPPIETGILSSLAERMDDHQDANCAYAELHANFHRGFNINTLSDALNGCRFSDENALFLGQLEENNAKLREFPYENVAEQRFALQHISDLIDGARYMYTRLRKKKIADLTNTLELQIESWCLSRKPLENPFQVVLNKKKNEEGPPG</sequence>
<comment type="caution">
    <text evidence="1">The sequence shown here is derived from an EMBL/GenBank/DDBJ whole genome shotgun (WGS) entry which is preliminary data.</text>
</comment>
<proteinExistence type="predicted"/>
<evidence type="ECO:0000313" key="2">
    <source>
        <dbReference type="Proteomes" id="UP000887116"/>
    </source>
</evidence>